<keyword evidence="11" id="KW-1185">Reference proteome</keyword>
<proteinExistence type="predicted"/>
<dbReference type="CDD" id="cd23995">
    <property type="entry name" value="Seipin_BSCL2_like"/>
    <property type="match status" value="1"/>
</dbReference>
<evidence type="ECO:0000313" key="11">
    <source>
        <dbReference type="Proteomes" id="UP001347796"/>
    </source>
</evidence>
<comment type="caution">
    <text evidence="10">The sequence shown here is derived from an EMBL/GenBank/DDBJ whole genome shotgun (WGS) entry which is preliminary data.</text>
</comment>
<dbReference type="EMBL" id="JAZGQO010000007">
    <property type="protein sequence ID" value="KAK6182126.1"/>
    <property type="molecule type" value="Genomic_DNA"/>
</dbReference>
<keyword evidence="3 9" id="KW-0812">Transmembrane</keyword>
<dbReference type="GO" id="GO:0005789">
    <property type="term" value="C:endoplasmic reticulum membrane"/>
    <property type="evidence" value="ECO:0007669"/>
    <property type="project" value="UniProtKB-SubCell"/>
</dbReference>
<evidence type="ECO:0000256" key="1">
    <source>
        <dbReference type="ARBA" id="ARBA00004477"/>
    </source>
</evidence>
<comment type="subcellular location">
    <subcellularLocation>
        <location evidence="1">Endoplasmic reticulum membrane</location>
        <topology evidence="1">Multi-pass membrane protein</topology>
    </subcellularLocation>
</comment>
<gene>
    <name evidence="10" type="ORF">SNE40_009882</name>
</gene>
<keyword evidence="4" id="KW-0256">Endoplasmic reticulum</keyword>
<evidence type="ECO:0000313" key="10">
    <source>
        <dbReference type="EMBL" id="KAK6182126.1"/>
    </source>
</evidence>
<organism evidence="10 11">
    <name type="scientific">Patella caerulea</name>
    <name type="common">Rayed Mediterranean limpet</name>
    <dbReference type="NCBI Taxonomy" id="87958"/>
    <lineage>
        <taxon>Eukaryota</taxon>
        <taxon>Metazoa</taxon>
        <taxon>Spiralia</taxon>
        <taxon>Lophotrochozoa</taxon>
        <taxon>Mollusca</taxon>
        <taxon>Gastropoda</taxon>
        <taxon>Patellogastropoda</taxon>
        <taxon>Patelloidea</taxon>
        <taxon>Patellidae</taxon>
        <taxon>Patella</taxon>
    </lineage>
</organism>
<accession>A0AAN8PZ52</accession>
<dbReference type="InterPro" id="IPR009617">
    <property type="entry name" value="Seipin"/>
</dbReference>
<dbReference type="Proteomes" id="UP001347796">
    <property type="component" value="Unassembled WGS sequence"/>
</dbReference>
<dbReference type="PANTHER" id="PTHR21212">
    <property type="entry name" value="BERNARDINELLI-SEIP CONGENITAL LIPODYSTROPHY 2 HOMOLOG BSCL2 PROTEIN"/>
    <property type="match status" value="1"/>
</dbReference>
<keyword evidence="6" id="KW-0443">Lipid metabolism</keyword>
<feature type="transmembrane region" description="Helical" evidence="9">
    <location>
        <begin position="34"/>
        <end position="59"/>
    </location>
</feature>
<evidence type="ECO:0000256" key="6">
    <source>
        <dbReference type="ARBA" id="ARBA00023098"/>
    </source>
</evidence>
<keyword evidence="5 9" id="KW-1133">Transmembrane helix</keyword>
<protein>
    <recommendedName>
        <fullName evidence="2">Seipin</fullName>
    </recommendedName>
</protein>
<evidence type="ECO:0000256" key="2">
    <source>
        <dbReference type="ARBA" id="ARBA00022064"/>
    </source>
</evidence>
<keyword evidence="7 9" id="KW-0472">Membrane</keyword>
<dbReference type="GO" id="GO:0140042">
    <property type="term" value="P:lipid droplet formation"/>
    <property type="evidence" value="ECO:0007669"/>
    <property type="project" value="UniProtKB-ARBA"/>
</dbReference>
<evidence type="ECO:0000256" key="5">
    <source>
        <dbReference type="ARBA" id="ARBA00022989"/>
    </source>
</evidence>
<dbReference type="PANTHER" id="PTHR21212:SF0">
    <property type="entry name" value="SEIPIN"/>
    <property type="match status" value="1"/>
</dbReference>
<name>A0AAN8PZ52_PATCE</name>
<sequence>MTNRLLGVATNVLEWTGFFLQWTVSKLKYTVLKISVISGILVFLLWLSIFVYASFYYIYMPHASHVNEAYFEFDVCENGVGMCSFPTANVTFGKYGREEILRAGQTYRILVDLELPESPINQEIGMFMVKVQMYDRTGKLTARSSRSAVLHYQSFLLKIIKTLAFAPAFIAGLSEEKQTLQVEIFSAYVDDLNYPSVGTLIEIQNKKIQIYSAKLNIFAYFTGLRYYLFYWPASSGAVGIACNFVFFCVIAALSWYKYFCEEEEEIADPILFNRRYSLFDRRARIQAQLDREKDAAEETDESSNRDINEDLSEADRINIQPETVGILVNDNSHDIQDESIGVLSPEGEETVLKSGDVTLLTATTSALRQRRPSQQLVHFDLPN</sequence>
<feature type="transmembrane region" description="Helical" evidence="9">
    <location>
        <begin position="237"/>
        <end position="256"/>
    </location>
</feature>
<reference evidence="10 11" key="1">
    <citation type="submission" date="2024-01" db="EMBL/GenBank/DDBJ databases">
        <title>The genome of the rayed Mediterranean limpet Patella caerulea (Linnaeus, 1758).</title>
        <authorList>
            <person name="Anh-Thu Weber A."/>
            <person name="Halstead-Nussloch G."/>
        </authorList>
    </citation>
    <scope>NUCLEOTIDE SEQUENCE [LARGE SCALE GENOMIC DNA]</scope>
    <source>
        <strain evidence="10">AATW-2023a</strain>
        <tissue evidence="10">Whole specimen</tissue>
    </source>
</reference>
<dbReference type="GO" id="GO:0006629">
    <property type="term" value="P:lipid metabolic process"/>
    <property type="evidence" value="ECO:0007669"/>
    <property type="project" value="UniProtKB-KW"/>
</dbReference>
<feature type="region of interest" description="Disordered" evidence="8">
    <location>
        <begin position="290"/>
        <end position="312"/>
    </location>
</feature>
<dbReference type="Pfam" id="PF06775">
    <property type="entry name" value="Seipin"/>
    <property type="match status" value="1"/>
</dbReference>
<evidence type="ECO:0000256" key="4">
    <source>
        <dbReference type="ARBA" id="ARBA00022824"/>
    </source>
</evidence>
<dbReference type="AlphaFoldDB" id="A0AAN8PZ52"/>
<evidence type="ECO:0000256" key="3">
    <source>
        <dbReference type="ARBA" id="ARBA00022692"/>
    </source>
</evidence>
<evidence type="ECO:0000256" key="7">
    <source>
        <dbReference type="ARBA" id="ARBA00023136"/>
    </source>
</evidence>
<evidence type="ECO:0000256" key="8">
    <source>
        <dbReference type="SAM" id="MobiDB-lite"/>
    </source>
</evidence>
<evidence type="ECO:0000256" key="9">
    <source>
        <dbReference type="SAM" id="Phobius"/>
    </source>
</evidence>